<keyword evidence="2" id="KW-1185">Reference proteome</keyword>
<protein>
    <submittedName>
        <fullName evidence="1">Mitochondrial ribosomal protein S18B</fullName>
    </submittedName>
</protein>
<dbReference type="AlphaFoldDB" id="A0A8I6AI67"/>
<reference evidence="1" key="2">
    <citation type="submission" date="2025-08" db="UniProtKB">
        <authorList>
            <consortium name="Ensembl"/>
        </authorList>
    </citation>
    <scope>IDENTIFICATION</scope>
    <source>
        <strain evidence="1">Brown Norway</strain>
    </source>
</reference>
<sequence length="169" mass="18633">MLHPHFPSPLLRTNLGNTWIQKNTRTAMALALFGLTTAATTKVVCHHSGPERHAFVRIKWLGILAPSAGITSCMLTLGGLYEAAQEADPGHPESQGVCYYVPQVEPRDADLRTVHGAVSVTPPAPTLLSGEPWYPWYSWQQPPERELSRLRRLYQGNLLEASGPPPESM</sequence>
<keyword evidence="4" id="KW-1267">Proteomics identification</keyword>
<dbReference type="GeneTree" id="ENSGT00390000010554"/>
<dbReference type="Proteomes" id="UP000002494">
    <property type="component" value="Chromosome 20"/>
</dbReference>
<dbReference type="Ensembl" id="ENSRNOT00000091461.4">
    <property type="protein sequence ID" value="ENSRNOP00000094627.3"/>
    <property type="gene ID" value="ENSRNOG00000000804.9"/>
</dbReference>
<proteinExistence type="evidence at protein level"/>
<organism evidence="1 2">
    <name type="scientific">Rattus norvegicus</name>
    <name type="common">Rat</name>
    <dbReference type="NCBI Taxonomy" id="10116"/>
    <lineage>
        <taxon>Eukaryota</taxon>
        <taxon>Metazoa</taxon>
        <taxon>Chordata</taxon>
        <taxon>Craniata</taxon>
        <taxon>Vertebrata</taxon>
        <taxon>Euteleostomi</taxon>
        <taxon>Mammalia</taxon>
        <taxon>Eutheria</taxon>
        <taxon>Euarchontoglires</taxon>
        <taxon>Glires</taxon>
        <taxon>Rodentia</taxon>
        <taxon>Myomorpha</taxon>
        <taxon>Muroidea</taxon>
        <taxon>Muridae</taxon>
        <taxon>Murinae</taxon>
        <taxon>Rattus</taxon>
    </lineage>
</organism>
<evidence type="ECO:0000313" key="1">
    <source>
        <dbReference type="Ensembl" id="ENSRNOP00000094627.3"/>
    </source>
</evidence>
<accession>A0A8I6AI67</accession>
<dbReference type="AGR" id="RGD:1302998"/>
<evidence type="ECO:0007829" key="4">
    <source>
        <dbReference type="PeptideAtlas" id="A0A8I6AI67"/>
    </source>
</evidence>
<evidence type="ECO:0000313" key="3">
    <source>
        <dbReference type="RGD" id="1302998"/>
    </source>
</evidence>
<evidence type="ECO:0000313" key="2">
    <source>
        <dbReference type="Proteomes" id="UP000002494"/>
    </source>
</evidence>
<name>A0A8I6AI67_RAT</name>
<reference evidence="1" key="1">
    <citation type="submission" date="2024-01" db="EMBL/GenBank/DDBJ databases">
        <title>GRCr8: a new rat reference genome assembly contstructed from accurate long reads and long range scaffolding.</title>
        <authorList>
            <person name="Doris P.A."/>
            <person name="Kalbfleisch T."/>
            <person name="Li K."/>
            <person name="Howe K."/>
            <person name="Wood J."/>
        </authorList>
    </citation>
    <scope>NUCLEOTIDE SEQUENCE [LARGE SCALE GENOMIC DNA]</scope>
    <source>
        <strain evidence="1">Brown Norway</strain>
    </source>
</reference>
<dbReference type="RGD" id="1302998">
    <property type="gene designation" value="Mrps18b"/>
</dbReference>
<reference evidence="1" key="3">
    <citation type="submission" date="2025-09" db="UniProtKB">
        <authorList>
            <consortium name="Ensembl"/>
        </authorList>
    </citation>
    <scope>IDENTIFICATION</scope>
    <source>
        <strain evidence="1">Brown Norway</strain>
    </source>
</reference>
<gene>
    <name evidence="1 3" type="primary">Mrps18b</name>
</gene>